<dbReference type="STRING" id="163.SAMN04487775_108121"/>
<dbReference type="OrthoDB" id="305469at2"/>
<sequence length="336" mass="38295">MISINYETGLSFKRLPRFFNFFVFFLIFTFAVSAQTQTEAQKDGIPRIIIEKDKLPEIESIEPSRANTVFKDFNSIVENNSKLIAAGREPEIMFFKYTNNERFTFQGIAGRTCIWQETLATLNQIENAQDDIKGKTLIIPVINGIFIPIERGINSIEVLLQENYSTQTLTKSNIYYTINGRDYLFLRSKRFTPTERAYFLDSALRLPLDNDSFWVSSEFGKRKNPFSGEMKNHNGIDLAASEGTPVYAIKDGSVYAVIENDSEFGNYLILSHDQGKMTSVYAHLSKIFVDRYQYVKKGDVIALVGQTGKATGPHLHFEIRQGGKAENPRNKLNIKE</sequence>
<dbReference type="InterPro" id="IPR016047">
    <property type="entry name" value="M23ase_b-sheet_dom"/>
</dbReference>
<dbReference type="AlphaFoldDB" id="A0A1H8ZRN7"/>
<evidence type="ECO:0000256" key="1">
    <source>
        <dbReference type="ARBA" id="ARBA00022729"/>
    </source>
</evidence>
<dbReference type="PANTHER" id="PTHR21666">
    <property type="entry name" value="PEPTIDASE-RELATED"/>
    <property type="match status" value="1"/>
</dbReference>
<dbReference type="CDD" id="cd12797">
    <property type="entry name" value="M23_peptidase"/>
    <property type="match status" value="1"/>
</dbReference>
<evidence type="ECO:0000313" key="4">
    <source>
        <dbReference type="Proteomes" id="UP000182360"/>
    </source>
</evidence>
<name>A0A1H8ZRN7_9SPIR</name>
<dbReference type="Pfam" id="PF01551">
    <property type="entry name" value="Peptidase_M23"/>
    <property type="match status" value="1"/>
</dbReference>
<keyword evidence="3" id="KW-0378">Hydrolase</keyword>
<dbReference type="PANTHER" id="PTHR21666:SF289">
    <property type="entry name" value="L-ALA--D-GLU ENDOPEPTIDASE"/>
    <property type="match status" value="1"/>
</dbReference>
<dbReference type="RefSeq" id="WP_074639857.1">
    <property type="nucleotide sequence ID" value="NZ_FOFU01000001.1"/>
</dbReference>
<reference evidence="3 4" key="1">
    <citation type="submission" date="2016-10" db="EMBL/GenBank/DDBJ databases">
        <authorList>
            <person name="de Groot N.N."/>
        </authorList>
    </citation>
    <scope>NUCLEOTIDE SEQUENCE [LARGE SCALE GENOMIC DNA]</scope>
    <source>
        <strain evidence="3 4">B25</strain>
    </source>
</reference>
<dbReference type="InterPro" id="IPR011055">
    <property type="entry name" value="Dup_hybrid_motif"/>
</dbReference>
<dbReference type="SUPFAM" id="SSF51261">
    <property type="entry name" value="Duplicated hybrid motif"/>
    <property type="match status" value="1"/>
</dbReference>
<gene>
    <name evidence="3" type="ORF">SAMN04487977_10169</name>
</gene>
<dbReference type="EMBL" id="FOFU01000001">
    <property type="protein sequence ID" value="SEP67082.1"/>
    <property type="molecule type" value="Genomic_DNA"/>
</dbReference>
<keyword evidence="4" id="KW-1185">Reference proteome</keyword>
<organism evidence="3 4">
    <name type="scientific">Treponema bryantii</name>
    <dbReference type="NCBI Taxonomy" id="163"/>
    <lineage>
        <taxon>Bacteria</taxon>
        <taxon>Pseudomonadati</taxon>
        <taxon>Spirochaetota</taxon>
        <taxon>Spirochaetia</taxon>
        <taxon>Spirochaetales</taxon>
        <taxon>Treponemataceae</taxon>
        <taxon>Treponema</taxon>
    </lineage>
</organism>
<evidence type="ECO:0000259" key="2">
    <source>
        <dbReference type="Pfam" id="PF01551"/>
    </source>
</evidence>
<feature type="domain" description="M23ase beta-sheet core" evidence="2">
    <location>
        <begin position="232"/>
        <end position="328"/>
    </location>
</feature>
<proteinExistence type="predicted"/>
<evidence type="ECO:0000313" key="3">
    <source>
        <dbReference type="EMBL" id="SEP67082.1"/>
    </source>
</evidence>
<dbReference type="GO" id="GO:0004222">
    <property type="term" value="F:metalloendopeptidase activity"/>
    <property type="evidence" value="ECO:0007669"/>
    <property type="project" value="TreeGrafter"/>
</dbReference>
<protein>
    <submittedName>
        <fullName evidence="3">Murein DD-endopeptidase MepM and murein hydrolase activator NlpD, contain LysM domain</fullName>
    </submittedName>
</protein>
<keyword evidence="1" id="KW-0732">Signal</keyword>
<dbReference type="Proteomes" id="UP000182360">
    <property type="component" value="Unassembled WGS sequence"/>
</dbReference>
<dbReference type="Gene3D" id="2.70.70.10">
    <property type="entry name" value="Glucose Permease (Domain IIA)"/>
    <property type="match status" value="1"/>
</dbReference>
<dbReference type="InterPro" id="IPR050570">
    <property type="entry name" value="Cell_wall_metabolism_enzyme"/>
</dbReference>
<accession>A0A1H8ZRN7</accession>